<evidence type="ECO:0000313" key="2">
    <source>
        <dbReference type="EMBL" id="RFU24796.1"/>
    </source>
</evidence>
<protein>
    <submittedName>
        <fullName evidence="2">Uncharacterized protein</fullName>
    </submittedName>
</protein>
<feature type="non-terminal residue" evidence="2">
    <location>
        <position position="1"/>
    </location>
</feature>
<keyword evidence="1" id="KW-0812">Transmembrane</keyword>
<reference evidence="2 3" key="1">
    <citation type="submission" date="2018-05" db="EMBL/GenBank/DDBJ databases">
        <title>Draft genome sequence of Scytalidium lignicola DSM 105466, a ubiquitous saprotrophic fungus.</title>
        <authorList>
            <person name="Buettner E."/>
            <person name="Gebauer A.M."/>
            <person name="Hofrichter M."/>
            <person name="Liers C."/>
            <person name="Kellner H."/>
        </authorList>
    </citation>
    <scope>NUCLEOTIDE SEQUENCE [LARGE SCALE GENOMIC DNA]</scope>
    <source>
        <strain evidence="2 3">DSM 105466</strain>
    </source>
</reference>
<evidence type="ECO:0000313" key="3">
    <source>
        <dbReference type="Proteomes" id="UP000258309"/>
    </source>
</evidence>
<evidence type="ECO:0000256" key="1">
    <source>
        <dbReference type="SAM" id="Phobius"/>
    </source>
</evidence>
<proteinExistence type="predicted"/>
<comment type="caution">
    <text evidence="2">The sequence shown here is derived from an EMBL/GenBank/DDBJ whole genome shotgun (WGS) entry which is preliminary data.</text>
</comment>
<gene>
    <name evidence="2" type="ORF">B7463_g11540</name>
</gene>
<dbReference type="AlphaFoldDB" id="A0A3E2GUM6"/>
<keyword evidence="1" id="KW-0472">Membrane</keyword>
<keyword evidence="3" id="KW-1185">Reference proteome</keyword>
<sequence>MALQNTEDTILAYYYWVSAVLYGNNTSKTMVLTIGKITELLKRDLKLLVVFALYLPFSLVSYSPFLLTTQATSSTLPAAKRLRTMTELIDIEDFIEV</sequence>
<feature type="transmembrane region" description="Helical" evidence="1">
    <location>
        <begin position="12"/>
        <end position="35"/>
    </location>
</feature>
<keyword evidence="1" id="KW-1133">Transmembrane helix</keyword>
<dbReference type="EMBL" id="NCSJ02000400">
    <property type="protein sequence ID" value="RFU24796.1"/>
    <property type="molecule type" value="Genomic_DNA"/>
</dbReference>
<organism evidence="2 3">
    <name type="scientific">Scytalidium lignicola</name>
    <name type="common">Hyphomycete</name>
    <dbReference type="NCBI Taxonomy" id="5539"/>
    <lineage>
        <taxon>Eukaryota</taxon>
        <taxon>Fungi</taxon>
        <taxon>Dikarya</taxon>
        <taxon>Ascomycota</taxon>
        <taxon>Pezizomycotina</taxon>
        <taxon>Leotiomycetes</taxon>
        <taxon>Leotiomycetes incertae sedis</taxon>
        <taxon>Scytalidium</taxon>
    </lineage>
</organism>
<dbReference type="Proteomes" id="UP000258309">
    <property type="component" value="Unassembled WGS sequence"/>
</dbReference>
<feature type="transmembrane region" description="Helical" evidence="1">
    <location>
        <begin position="47"/>
        <end position="67"/>
    </location>
</feature>
<feature type="non-terminal residue" evidence="2">
    <location>
        <position position="97"/>
    </location>
</feature>
<accession>A0A3E2GUM6</accession>
<name>A0A3E2GUM6_SCYLI</name>